<reference evidence="1 2" key="1">
    <citation type="submission" date="2013-10" db="EMBL/GenBank/DDBJ databases">
        <title>Draft genomes and the virulence plasmids of Sd1617 vaccine constructs: WRSd3 and WRSd5.</title>
        <authorList>
            <person name="Aksomboon Vongsawan A."/>
            <person name="Venkatesan M.M."/>
            <person name="Vaisvil B."/>
            <person name="Emel G."/>
            <person name="Kepatral V."/>
            <person name="Sethabutr O."/>
            <person name="Serichantalergs O."/>
            <person name="Mason C."/>
        </authorList>
    </citation>
    <scope>NUCLEOTIDE SEQUENCE [LARGE SCALE GENOMIC DNA]</scope>
    <source>
        <strain evidence="1 2">WRSd3</strain>
    </source>
</reference>
<organism evidence="1 2">
    <name type="scientific">Shigella dysenteriae WRSd3</name>
    <dbReference type="NCBI Taxonomy" id="1401327"/>
    <lineage>
        <taxon>Bacteria</taxon>
        <taxon>Pseudomonadati</taxon>
        <taxon>Pseudomonadota</taxon>
        <taxon>Gammaproteobacteria</taxon>
        <taxon>Enterobacterales</taxon>
        <taxon>Enterobacteriaceae</taxon>
        <taxon>Shigella</taxon>
    </lineage>
</organism>
<protein>
    <submittedName>
        <fullName evidence="1">Uncharacterized protein</fullName>
    </submittedName>
</protein>
<accession>A0A090NXK2</accession>
<dbReference type="AlphaFoldDB" id="A0A090NXK2"/>
<comment type="caution">
    <text evidence="1">The sequence shown here is derived from an EMBL/GenBank/DDBJ whole genome shotgun (WGS) entry which is preliminary data.</text>
</comment>
<proteinExistence type="predicted"/>
<dbReference type="EMBL" id="AXUT01000148">
    <property type="protein sequence ID" value="ESU79658.1"/>
    <property type="molecule type" value="Genomic_DNA"/>
</dbReference>
<sequence length="33" mass="3880">MPVIIFTDLVELPKIELLKVHCLLIHYLSDLLF</sequence>
<evidence type="ECO:0000313" key="2">
    <source>
        <dbReference type="Proteomes" id="UP000017944"/>
    </source>
</evidence>
<name>A0A090NXK2_SHIDY</name>
<dbReference type="Proteomes" id="UP000017944">
    <property type="component" value="Unassembled WGS sequence"/>
</dbReference>
<gene>
    <name evidence="1" type="ORF">WRSd3_01976</name>
</gene>
<evidence type="ECO:0000313" key="1">
    <source>
        <dbReference type="EMBL" id="ESU79658.1"/>
    </source>
</evidence>